<dbReference type="Pfam" id="PF13231">
    <property type="entry name" value="PMT_2"/>
    <property type="match status" value="1"/>
</dbReference>
<evidence type="ECO:0000313" key="11">
    <source>
        <dbReference type="Proteomes" id="UP000823928"/>
    </source>
</evidence>
<evidence type="ECO:0000256" key="4">
    <source>
        <dbReference type="ARBA" id="ARBA00022679"/>
    </source>
</evidence>
<evidence type="ECO:0000256" key="6">
    <source>
        <dbReference type="ARBA" id="ARBA00022989"/>
    </source>
</evidence>
<feature type="domain" description="Glycosyltransferase RgtA/B/C/D-like" evidence="9">
    <location>
        <begin position="52"/>
        <end position="209"/>
    </location>
</feature>
<dbReference type="GO" id="GO:0009103">
    <property type="term" value="P:lipopolysaccharide biosynthetic process"/>
    <property type="evidence" value="ECO:0007669"/>
    <property type="project" value="UniProtKB-ARBA"/>
</dbReference>
<dbReference type="PANTHER" id="PTHR33908">
    <property type="entry name" value="MANNOSYLTRANSFERASE YKCB-RELATED"/>
    <property type="match status" value="1"/>
</dbReference>
<evidence type="ECO:0000256" key="8">
    <source>
        <dbReference type="SAM" id="Phobius"/>
    </source>
</evidence>
<evidence type="ECO:0000259" key="9">
    <source>
        <dbReference type="Pfam" id="PF13231"/>
    </source>
</evidence>
<feature type="transmembrane region" description="Helical" evidence="8">
    <location>
        <begin position="100"/>
        <end position="117"/>
    </location>
</feature>
<evidence type="ECO:0000256" key="2">
    <source>
        <dbReference type="ARBA" id="ARBA00022475"/>
    </source>
</evidence>
<evidence type="ECO:0000256" key="1">
    <source>
        <dbReference type="ARBA" id="ARBA00004651"/>
    </source>
</evidence>
<dbReference type="AlphaFoldDB" id="A0A9D1F0R2"/>
<dbReference type="GO" id="GO:0016763">
    <property type="term" value="F:pentosyltransferase activity"/>
    <property type="evidence" value="ECO:0007669"/>
    <property type="project" value="TreeGrafter"/>
</dbReference>
<evidence type="ECO:0000256" key="3">
    <source>
        <dbReference type="ARBA" id="ARBA00022676"/>
    </source>
</evidence>
<feature type="transmembrane region" description="Helical" evidence="8">
    <location>
        <begin position="310"/>
        <end position="329"/>
    </location>
</feature>
<feature type="transmembrane region" description="Helical" evidence="8">
    <location>
        <begin position="193"/>
        <end position="213"/>
    </location>
</feature>
<feature type="transmembrane region" description="Helical" evidence="8">
    <location>
        <begin position="123"/>
        <end position="142"/>
    </location>
</feature>
<feature type="transmembrane region" description="Helical" evidence="8">
    <location>
        <begin position="72"/>
        <end position="93"/>
    </location>
</feature>
<accession>A0A9D1F0R2</accession>
<evidence type="ECO:0000256" key="7">
    <source>
        <dbReference type="ARBA" id="ARBA00023136"/>
    </source>
</evidence>
<feature type="transmembrane region" description="Helical" evidence="8">
    <location>
        <begin position="259"/>
        <end position="279"/>
    </location>
</feature>
<evidence type="ECO:0000256" key="5">
    <source>
        <dbReference type="ARBA" id="ARBA00022692"/>
    </source>
</evidence>
<name>A0A9D1F0R2_9BACT</name>
<reference evidence="10" key="2">
    <citation type="journal article" date="2021" name="PeerJ">
        <title>Extensive microbial diversity within the chicken gut microbiome revealed by metagenomics and culture.</title>
        <authorList>
            <person name="Gilroy R."/>
            <person name="Ravi A."/>
            <person name="Getino M."/>
            <person name="Pursley I."/>
            <person name="Horton D.L."/>
            <person name="Alikhan N.F."/>
            <person name="Baker D."/>
            <person name="Gharbi K."/>
            <person name="Hall N."/>
            <person name="Watson M."/>
            <person name="Adriaenssens E.M."/>
            <person name="Foster-Nyarko E."/>
            <person name="Jarju S."/>
            <person name="Secka A."/>
            <person name="Antonio M."/>
            <person name="Oren A."/>
            <person name="Chaudhuri R.R."/>
            <person name="La Ragione R."/>
            <person name="Hildebrand F."/>
            <person name="Pallen M.J."/>
        </authorList>
    </citation>
    <scope>NUCLEOTIDE SEQUENCE</scope>
    <source>
        <strain evidence="10">6276</strain>
    </source>
</reference>
<feature type="transmembrane region" description="Helical" evidence="8">
    <location>
        <begin position="154"/>
        <end position="181"/>
    </location>
</feature>
<evidence type="ECO:0000313" key="10">
    <source>
        <dbReference type="EMBL" id="HIS37314.1"/>
    </source>
</evidence>
<reference evidence="10" key="1">
    <citation type="submission" date="2020-10" db="EMBL/GenBank/DDBJ databases">
        <authorList>
            <person name="Gilroy R."/>
        </authorList>
    </citation>
    <scope>NUCLEOTIDE SEQUENCE</scope>
    <source>
        <strain evidence="10">6276</strain>
    </source>
</reference>
<keyword evidence="2" id="KW-1003">Cell membrane</keyword>
<dbReference type="Proteomes" id="UP000823928">
    <property type="component" value="Unassembled WGS sequence"/>
</dbReference>
<dbReference type="GO" id="GO:0005886">
    <property type="term" value="C:plasma membrane"/>
    <property type="evidence" value="ECO:0007669"/>
    <property type="project" value="UniProtKB-SubCell"/>
</dbReference>
<dbReference type="InterPro" id="IPR050297">
    <property type="entry name" value="LipidA_mod_glycosyltrf_83"/>
</dbReference>
<keyword evidence="5 8" id="KW-0812">Transmembrane</keyword>
<keyword evidence="3" id="KW-0328">Glycosyltransferase</keyword>
<dbReference type="InterPro" id="IPR038731">
    <property type="entry name" value="RgtA/B/C-like"/>
</dbReference>
<comment type="subcellular location">
    <subcellularLocation>
        <location evidence="1">Cell membrane</location>
        <topology evidence="1">Multi-pass membrane protein</topology>
    </subcellularLocation>
</comment>
<sequence length="539" mass="61543">MCIWIITIFGLLLRVLFINKAEGLWNDEYISWMIASQPLTNGFIENIKWQCHMPFYYLYLKFFMTLFGQSDLALRLTSVLAGTASIPVMYLAGREINKRTGIVAALFTALSSFLIYYSQEVRLYAILFLFSAISLLFTLKIIKTPNSKNLSGFVTSCFLILITHTIGFVYVFFILLLISVFLFKKYKREISGLWIGITLIAAILSPLIIKIFTANSFSQWWGQFSPAKFGFLITDYFSPVLTNLVDSPSKFFYNPSPEFFIFAVIPALIALFWIIKAAIKNKINTGLLLICISVIAVMSIAALMGKLVFITKYSMEIYPALLFLAAYGASGINNKLLRYSLITLFCLLQIIYLITSPLSAPKIRRAQGHAIVADLINKSNLQEGDFIILEYYPQSRFEKYIDFSKYNVISIDKGNFPSYMSPQGDYAKAFKEGKELYRNEFASNSNPYLKFKIYNDVVKHLKKNQSVLVIMLNSVAFYPSNVMMTIAANDELYQKTPLLFLVFSHIKTQVFFDLSESLTRIDFKSRGDWAAIKFTKLNN</sequence>
<gene>
    <name evidence="10" type="ORF">IAC10_11940</name>
</gene>
<organism evidence="10 11">
    <name type="scientific">Candidatus Scatousia excrementigallinarum</name>
    <dbReference type="NCBI Taxonomy" id="2840935"/>
    <lineage>
        <taxon>Bacteria</taxon>
        <taxon>Candidatus Scatousia</taxon>
    </lineage>
</organism>
<dbReference type="PANTHER" id="PTHR33908:SF11">
    <property type="entry name" value="MEMBRANE PROTEIN"/>
    <property type="match status" value="1"/>
</dbReference>
<dbReference type="EMBL" id="DVIU01000237">
    <property type="protein sequence ID" value="HIS37314.1"/>
    <property type="molecule type" value="Genomic_DNA"/>
</dbReference>
<keyword evidence="4" id="KW-0808">Transferase</keyword>
<protein>
    <submittedName>
        <fullName evidence="10">Glycosyltransferase family 39 protein</fullName>
    </submittedName>
</protein>
<comment type="caution">
    <text evidence="10">The sequence shown here is derived from an EMBL/GenBank/DDBJ whole genome shotgun (WGS) entry which is preliminary data.</text>
</comment>
<keyword evidence="7 8" id="KW-0472">Membrane</keyword>
<keyword evidence="6 8" id="KW-1133">Transmembrane helix</keyword>
<feature type="transmembrane region" description="Helical" evidence="8">
    <location>
        <begin position="286"/>
        <end position="304"/>
    </location>
</feature>
<proteinExistence type="predicted"/>
<feature type="transmembrane region" description="Helical" evidence="8">
    <location>
        <begin position="336"/>
        <end position="355"/>
    </location>
</feature>